<dbReference type="PATRIC" id="fig|1095749.3.peg.816"/>
<dbReference type="PANTHER" id="PTHR43591:SF24">
    <property type="entry name" value="2-METHOXY-6-POLYPRENYL-1,4-BENZOQUINOL METHYLASE, MITOCHONDRIAL"/>
    <property type="match status" value="1"/>
</dbReference>
<dbReference type="EMBL" id="AJSX01000019">
    <property type="protein sequence ID" value="EIJ70445.1"/>
    <property type="molecule type" value="Genomic_DNA"/>
</dbReference>
<keyword evidence="4" id="KW-1185">Reference proteome</keyword>
<dbReference type="Proteomes" id="UP000006457">
    <property type="component" value="Unassembled WGS sequence"/>
</dbReference>
<keyword evidence="3" id="KW-0489">Methyltransferase</keyword>
<proteinExistence type="predicted"/>
<organism evidence="3 4">
    <name type="scientific">Pasteurella bettyae CCUG 2042</name>
    <dbReference type="NCBI Taxonomy" id="1095749"/>
    <lineage>
        <taxon>Bacteria</taxon>
        <taxon>Pseudomonadati</taxon>
        <taxon>Pseudomonadota</taxon>
        <taxon>Gammaproteobacteria</taxon>
        <taxon>Pasteurellales</taxon>
        <taxon>Pasteurellaceae</taxon>
        <taxon>Pasteurella</taxon>
    </lineage>
</organism>
<dbReference type="InterPro" id="IPR013216">
    <property type="entry name" value="Methyltransf_11"/>
</dbReference>
<protein>
    <submittedName>
        <fullName evidence="3">Ribosomal protein L11 methyltransferase-like protein</fullName>
    </submittedName>
</protein>
<keyword evidence="3" id="KW-0687">Ribonucleoprotein</keyword>
<feature type="domain" description="Methyltransferase type 11" evidence="2">
    <location>
        <begin position="56"/>
        <end position="150"/>
    </location>
</feature>
<dbReference type="AlphaFoldDB" id="I3DFF2"/>
<dbReference type="SUPFAM" id="SSF53335">
    <property type="entry name" value="S-adenosyl-L-methionine-dependent methyltransferases"/>
    <property type="match status" value="1"/>
</dbReference>
<dbReference type="GO" id="GO:0008757">
    <property type="term" value="F:S-adenosylmethionine-dependent methyltransferase activity"/>
    <property type="evidence" value="ECO:0007669"/>
    <property type="project" value="InterPro"/>
</dbReference>
<accession>I3DFF2</accession>
<evidence type="ECO:0000313" key="3">
    <source>
        <dbReference type="EMBL" id="EIJ70445.1"/>
    </source>
</evidence>
<dbReference type="GO" id="GO:0032259">
    <property type="term" value="P:methylation"/>
    <property type="evidence" value="ECO:0007669"/>
    <property type="project" value="UniProtKB-KW"/>
</dbReference>
<evidence type="ECO:0000259" key="2">
    <source>
        <dbReference type="Pfam" id="PF08241"/>
    </source>
</evidence>
<keyword evidence="3" id="KW-0689">Ribosomal protein</keyword>
<dbReference type="GO" id="GO:0005840">
    <property type="term" value="C:ribosome"/>
    <property type="evidence" value="ECO:0007669"/>
    <property type="project" value="UniProtKB-KW"/>
</dbReference>
<sequence>MLNLNQNSLLDNVTNYWDNRAKDYSQHNQQELQSIKRDKWKKTLLGHVPQGASKVLDVGMGPGFFAILMAKAGFQVTGIDATHNMLEQAKQNAQQANVNIDFVQGDVHQLPFADESFDVIVTRNVTWNLQHPEQAYQEWFRVLKPNGRLINFDANWYLYLYDEQRRKAFEQDRANTAKRQIEDHYENTDTHAMEAIARQLPLSRQLRPHWDLQQLLNIGFSQFVVDTKIGERLWDDIEKINYCSTPMFMIVAQK</sequence>
<evidence type="ECO:0000313" key="4">
    <source>
        <dbReference type="Proteomes" id="UP000006457"/>
    </source>
</evidence>
<dbReference type="PANTHER" id="PTHR43591">
    <property type="entry name" value="METHYLTRANSFERASE"/>
    <property type="match status" value="1"/>
</dbReference>
<evidence type="ECO:0000256" key="1">
    <source>
        <dbReference type="SAM" id="Coils"/>
    </source>
</evidence>
<dbReference type="Pfam" id="PF08241">
    <property type="entry name" value="Methyltransf_11"/>
    <property type="match status" value="1"/>
</dbReference>
<dbReference type="InterPro" id="IPR029063">
    <property type="entry name" value="SAM-dependent_MTases_sf"/>
</dbReference>
<name>I3DFF2_9PAST</name>
<dbReference type="CDD" id="cd02440">
    <property type="entry name" value="AdoMet_MTases"/>
    <property type="match status" value="1"/>
</dbReference>
<keyword evidence="3" id="KW-0808">Transferase</keyword>
<feature type="coiled-coil region" evidence="1">
    <location>
        <begin position="79"/>
        <end position="106"/>
    </location>
</feature>
<dbReference type="eggNOG" id="COG2226">
    <property type="taxonomic scope" value="Bacteria"/>
</dbReference>
<dbReference type="Gene3D" id="3.40.50.150">
    <property type="entry name" value="Vaccinia Virus protein VP39"/>
    <property type="match status" value="1"/>
</dbReference>
<comment type="caution">
    <text evidence="3">The sequence shown here is derived from an EMBL/GenBank/DDBJ whole genome shotgun (WGS) entry which is preliminary data.</text>
</comment>
<reference evidence="3 4" key="1">
    <citation type="submission" date="2012-03" db="EMBL/GenBank/DDBJ databases">
        <authorList>
            <person name="Harkins D.M."/>
            <person name="Madupu R."/>
            <person name="Durkin A.S."/>
            <person name="Torralba M."/>
            <person name="Methe B."/>
            <person name="Sutton G.G."/>
            <person name="Nelson K.E."/>
        </authorList>
    </citation>
    <scope>NUCLEOTIDE SEQUENCE [LARGE SCALE GENOMIC DNA]</scope>
    <source>
        <strain evidence="3 4">CCUG 2042</strain>
    </source>
</reference>
<keyword evidence="1" id="KW-0175">Coiled coil</keyword>
<gene>
    <name evidence="3" type="ORF">HMPREF1052_1492</name>
</gene>